<keyword evidence="3" id="KW-1185">Reference proteome</keyword>
<evidence type="ECO:0000259" key="1">
    <source>
        <dbReference type="Pfam" id="PF01261"/>
    </source>
</evidence>
<dbReference type="InterPro" id="IPR050312">
    <property type="entry name" value="IolE/XylAMocC-like"/>
</dbReference>
<evidence type="ECO:0000313" key="3">
    <source>
        <dbReference type="Proteomes" id="UP000199053"/>
    </source>
</evidence>
<dbReference type="AlphaFoldDB" id="A0A1G9ES38"/>
<dbReference type="SUPFAM" id="SSF51658">
    <property type="entry name" value="Xylose isomerase-like"/>
    <property type="match status" value="1"/>
</dbReference>
<reference evidence="3" key="1">
    <citation type="submission" date="2016-10" db="EMBL/GenBank/DDBJ databases">
        <authorList>
            <person name="Varghese N."/>
            <person name="Submissions S."/>
        </authorList>
    </citation>
    <scope>NUCLEOTIDE SEQUENCE [LARGE SCALE GENOMIC DNA]</scope>
    <source>
        <strain evidence="3">DSM 16995</strain>
    </source>
</reference>
<dbReference type="EMBL" id="FNGA01000002">
    <property type="protein sequence ID" value="SDK78959.1"/>
    <property type="molecule type" value="Genomic_DNA"/>
</dbReference>
<proteinExistence type="predicted"/>
<evidence type="ECO:0000313" key="2">
    <source>
        <dbReference type="EMBL" id="SDK78959.1"/>
    </source>
</evidence>
<dbReference type="Pfam" id="PF01261">
    <property type="entry name" value="AP_endonuc_2"/>
    <property type="match status" value="1"/>
</dbReference>
<accession>A0A1G9ES38</accession>
<dbReference type="Gene3D" id="3.20.20.150">
    <property type="entry name" value="Divalent-metal-dependent TIM barrel enzymes"/>
    <property type="match status" value="1"/>
</dbReference>
<feature type="domain" description="Xylose isomerase-like TIM barrel" evidence="1">
    <location>
        <begin position="26"/>
        <end position="275"/>
    </location>
</feature>
<sequence>MSKAIDRLFLSSSCFNDKTVFQMMDIVSSFGMAGLELGSFSGRVPPCDEILQASREKGVRLLVHNYFPPAFSPFVMNLGAEDKAVREKSLLLAEKAILFCELAGIPFYSVHAGFSCHAEPEDLGCPLTSLPRFSKDQAVDNFILSIRRLCSFAVARGVSIAVENHVVAQFNLVDGYNVLLPGATPEELLYILNESRAENIGLLVDFGHLKVTSNTLGFDACVALKKLLPYTFGVHIHDNDGCSDIHLPIHEKAWFMDLLRDSSYSNFLLVLEMPGLSLDSLDKQIALFNKDGR</sequence>
<dbReference type="PANTHER" id="PTHR12110">
    <property type="entry name" value="HYDROXYPYRUVATE ISOMERASE"/>
    <property type="match status" value="1"/>
</dbReference>
<protein>
    <submittedName>
        <fullName evidence="2">Sugar phosphate isomerase/epimerase</fullName>
    </submittedName>
</protein>
<organism evidence="2 3">
    <name type="scientific">Maridesulfovibrio ferrireducens</name>
    <dbReference type="NCBI Taxonomy" id="246191"/>
    <lineage>
        <taxon>Bacteria</taxon>
        <taxon>Pseudomonadati</taxon>
        <taxon>Thermodesulfobacteriota</taxon>
        <taxon>Desulfovibrionia</taxon>
        <taxon>Desulfovibrionales</taxon>
        <taxon>Desulfovibrionaceae</taxon>
        <taxon>Maridesulfovibrio</taxon>
    </lineage>
</organism>
<dbReference type="InterPro" id="IPR036237">
    <property type="entry name" value="Xyl_isomerase-like_sf"/>
</dbReference>
<dbReference type="STRING" id="246191.SAMN05660337_1244"/>
<keyword evidence="2" id="KW-0413">Isomerase</keyword>
<dbReference type="GO" id="GO:0016853">
    <property type="term" value="F:isomerase activity"/>
    <property type="evidence" value="ECO:0007669"/>
    <property type="project" value="UniProtKB-KW"/>
</dbReference>
<dbReference type="Proteomes" id="UP000199053">
    <property type="component" value="Unassembled WGS sequence"/>
</dbReference>
<dbReference type="RefSeq" id="WP_092159330.1">
    <property type="nucleotide sequence ID" value="NZ_FNGA01000002.1"/>
</dbReference>
<dbReference type="InterPro" id="IPR013022">
    <property type="entry name" value="Xyl_isomerase-like_TIM-brl"/>
</dbReference>
<dbReference type="OrthoDB" id="1440296at2"/>
<name>A0A1G9ES38_9BACT</name>
<gene>
    <name evidence="2" type="ORF">SAMN05660337_1244</name>
</gene>